<dbReference type="SMART" id="SM00054">
    <property type="entry name" value="EFh"/>
    <property type="match status" value="3"/>
</dbReference>
<feature type="domain" description="EF-hand" evidence="4">
    <location>
        <begin position="133"/>
        <end position="168"/>
    </location>
</feature>
<gene>
    <name evidence="6" type="primary">LOC113853112</name>
</gene>
<dbReference type="Proteomes" id="UP000694853">
    <property type="component" value="Unplaced"/>
</dbReference>
<proteinExistence type="predicted"/>
<dbReference type="GeneID" id="113853112"/>
<feature type="domain" description="EF-hand" evidence="4">
    <location>
        <begin position="95"/>
        <end position="130"/>
    </location>
</feature>
<dbReference type="Pfam" id="PF00036">
    <property type="entry name" value="EF-hand_1"/>
    <property type="match status" value="1"/>
</dbReference>
<evidence type="ECO:0000256" key="1">
    <source>
        <dbReference type="ARBA" id="ARBA00022723"/>
    </source>
</evidence>
<dbReference type="Pfam" id="PF13499">
    <property type="entry name" value="EF-hand_7"/>
    <property type="match status" value="1"/>
</dbReference>
<reference evidence="5" key="1">
    <citation type="journal article" date="2019" name="Toxins">
        <title>Detection of Abrin-Like and Prepropulchellin-Like Toxin Genes and Transcripts Using Whole Genome Sequencing and Full-Length Transcript Sequencing of Abrus precatorius.</title>
        <authorList>
            <person name="Hovde B.T."/>
            <person name="Daligault H.E."/>
            <person name="Hanschen E.R."/>
            <person name="Kunde Y.A."/>
            <person name="Johnson M.B."/>
            <person name="Starkenburg S.R."/>
            <person name="Johnson S.L."/>
        </authorList>
    </citation>
    <scope>NUCLEOTIDE SEQUENCE [LARGE SCALE GENOMIC DNA]</scope>
</reference>
<evidence type="ECO:0000256" key="2">
    <source>
        <dbReference type="ARBA" id="ARBA00022737"/>
    </source>
</evidence>
<dbReference type="FunFam" id="1.10.238.10:FF:000178">
    <property type="entry name" value="Calmodulin-2 A"/>
    <property type="match status" value="1"/>
</dbReference>
<dbReference type="InterPro" id="IPR011992">
    <property type="entry name" value="EF-hand-dom_pair"/>
</dbReference>
<evidence type="ECO:0000313" key="6">
    <source>
        <dbReference type="RefSeq" id="XP_027339367.1"/>
    </source>
</evidence>
<dbReference type="GO" id="GO:0043226">
    <property type="term" value="C:organelle"/>
    <property type="evidence" value="ECO:0007669"/>
    <property type="project" value="UniProtKB-ARBA"/>
</dbReference>
<keyword evidence="2" id="KW-0677">Repeat</keyword>
<dbReference type="InterPro" id="IPR002048">
    <property type="entry name" value="EF_hand_dom"/>
</dbReference>
<dbReference type="KEGG" id="aprc:113853112"/>
<dbReference type="SUPFAM" id="SSF47473">
    <property type="entry name" value="EF-hand"/>
    <property type="match status" value="1"/>
</dbReference>
<dbReference type="AlphaFoldDB" id="A0A8B8K6I2"/>
<protein>
    <submittedName>
        <fullName evidence="6">Probable calcium-binding protein CML44</fullName>
    </submittedName>
</protein>
<dbReference type="InterPro" id="IPR039647">
    <property type="entry name" value="EF_hand_pair_protein_CML-like"/>
</dbReference>
<name>A0A8B8K6I2_ABRPR</name>
<sequence>MFFANMCLLTPNDLKRIFEKLDINGDGFVSLEELNRLLQKIGTSHYSLEELESLVEKKSLDFSEFLFLYNNSISKQNNGESKGGDADDDDDDVEELESDLVKTFMVFDLDGDGFITSQELGCVLKTLGLWDETSDKDCRSMIRFYDTNLDGRLDFQEFKTMMLLTNAPNSFHFV</sequence>
<keyword evidence="1" id="KW-0479">Metal-binding</keyword>
<dbReference type="FunFam" id="1.10.238.10:FF:000486">
    <property type="entry name" value="Probable calcium-binding protein CML44"/>
    <property type="match status" value="1"/>
</dbReference>
<dbReference type="RefSeq" id="XP_027339367.1">
    <property type="nucleotide sequence ID" value="XM_027483566.1"/>
</dbReference>
<feature type="domain" description="EF-hand" evidence="4">
    <location>
        <begin position="9"/>
        <end position="44"/>
    </location>
</feature>
<evidence type="ECO:0000259" key="4">
    <source>
        <dbReference type="PROSITE" id="PS50222"/>
    </source>
</evidence>
<reference evidence="6" key="2">
    <citation type="submission" date="2025-08" db="UniProtKB">
        <authorList>
            <consortium name="RefSeq"/>
        </authorList>
    </citation>
    <scope>IDENTIFICATION</scope>
    <source>
        <tissue evidence="6">Young leaves</tissue>
    </source>
</reference>
<dbReference type="Gene3D" id="1.10.238.10">
    <property type="entry name" value="EF-hand"/>
    <property type="match status" value="2"/>
</dbReference>
<dbReference type="CDD" id="cd00051">
    <property type="entry name" value="EFh"/>
    <property type="match status" value="1"/>
</dbReference>
<dbReference type="InterPro" id="IPR018247">
    <property type="entry name" value="EF_Hand_1_Ca_BS"/>
</dbReference>
<evidence type="ECO:0000313" key="5">
    <source>
        <dbReference type="Proteomes" id="UP000694853"/>
    </source>
</evidence>
<accession>A0A8B8K6I2</accession>
<dbReference type="PROSITE" id="PS00018">
    <property type="entry name" value="EF_HAND_1"/>
    <property type="match status" value="2"/>
</dbReference>
<dbReference type="GO" id="GO:0005509">
    <property type="term" value="F:calcium ion binding"/>
    <property type="evidence" value="ECO:0007669"/>
    <property type="project" value="InterPro"/>
</dbReference>
<keyword evidence="3" id="KW-0106">Calcium</keyword>
<dbReference type="OrthoDB" id="26525at2759"/>
<dbReference type="PANTHER" id="PTHR10891">
    <property type="entry name" value="EF-HAND CALCIUM-BINDING DOMAIN CONTAINING PROTEIN"/>
    <property type="match status" value="1"/>
</dbReference>
<keyword evidence="5" id="KW-1185">Reference proteome</keyword>
<dbReference type="PROSITE" id="PS50222">
    <property type="entry name" value="EF_HAND_2"/>
    <property type="match status" value="3"/>
</dbReference>
<evidence type="ECO:0000256" key="3">
    <source>
        <dbReference type="ARBA" id="ARBA00022837"/>
    </source>
</evidence>
<organism evidence="5 6">
    <name type="scientific">Abrus precatorius</name>
    <name type="common">Indian licorice</name>
    <name type="synonym">Glycine abrus</name>
    <dbReference type="NCBI Taxonomy" id="3816"/>
    <lineage>
        <taxon>Eukaryota</taxon>
        <taxon>Viridiplantae</taxon>
        <taxon>Streptophyta</taxon>
        <taxon>Embryophyta</taxon>
        <taxon>Tracheophyta</taxon>
        <taxon>Spermatophyta</taxon>
        <taxon>Magnoliopsida</taxon>
        <taxon>eudicotyledons</taxon>
        <taxon>Gunneridae</taxon>
        <taxon>Pentapetalae</taxon>
        <taxon>rosids</taxon>
        <taxon>fabids</taxon>
        <taxon>Fabales</taxon>
        <taxon>Fabaceae</taxon>
        <taxon>Papilionoideae</taxon>
        <taxon>50 kb inversion clade</taxon>
        <taxon>NPAAA clade</taxon>
        <taxon>indigoferoid/millettioid clade</taxon>
        <taxon>Abreae</taxon>
        <taxon>Abrus</taxon>
    </lineage>
</organism>